<dbReference type="AlphaFoldDB" id="A0A0A9G486"/>
<evidence type="ECO:0000313" key="1">
    <source>
        <dbReference type="EMBL" id="JAE19895.1"/>
    </source>
</evidence>
<proteinExistence type="predicted"/>
<protein>
    <submittedName>
        <fullName evidence="1">Uncharacterized protein</fullName>
    </submittedName>
</protein>
<sequence length="77" mass="8745">MILLQARVDWGMRIVACLVIPFPSGVPASRLIMGALQRPLPFGIPTVKMMIPGPDLQIYLDNILGELKTFQRRRREK</sequence>
<dbReference type="EMBL" id="GBRH01178001">
    <property type="protein sequence ID" value="JAE19895.1"/>
    <property type="molecule type" value="Transcribed_RNA"/>
</dbReference>
<reference evidence="1" key="2">
    <citation type="journal article" date="2015" name="Data Brief">
        <title>Shoot transcriptome of the giant reed, Arundo donax.</title>
        <authorList>
            <person name="Barrero R.A."/>
            <person name="Guerrero F.D."/>
            <person name="Moolhuijzen P."/>
            <person name="Goolsby J.A."/>
            <person name="Tidwell J."/>
            <person name="Bellgard S.E."/>
            <person name="Bellgard M.I."/>
        </authorList>
    </citation>
    <scope>NUCLEOTIDE SEQUENCE</scope>
    <source>
        <tissue evidence="1">Shoot tissue taken approximately 20 cm above the soil surface</tissue>
    </source>
</reference>
<reference evidence="1" key="1">
    <citation type="submission" date="2014-09" db="EMBL/GenBank/DDBJ databases">
        <authorList>
            <person name="Magalhaes I.L.F."/>
            <person name="Oliveira U."/>
            <person name="Santos F.R."/>
            <person name="Vidigal T.H.D.A."/>
            <person name="Brescovit A.D."/>
            <person name="Santos A.J."/>
        </authorList>
    </citation>
    <scope>NUCLEOTIDE SEQUENCE</scope>
    <source>
        <tissue evidence="1">Shoot tissue taken approximately 20 cm above the soil surface</tissue>
    </source>
</reference>
<accession>A0A0A9G486</accession>
<organism evidence="1">
    <name type="scientific">Arundo donax</name>
    <name type="common">Giant reed</name>
    <name type="synonym">Donax arundinaceus</name>
    <dbReference type="NCBI Taxonomy" id="35708"/>
    <lineage>
        <taxon>Eukaryota</taxon>
        <taxon>Viridiplantae</taxon>
        <taxon>Streptophyta</taxon>
        <taxon>Embryophyta</taxon>
        <taxon>Tracheophyta</taxon>
        <taxon>Spermatophyta</taxon>
        <taxon>Magnoliopsida</taxon>
        <taxon>Liliopsida</taxon>
        <taxon>Poales</taxon>
        <taxon>Poaceae</taxon>
        <taxon>PACMAD clade</taxon>
        <taxon>Arundinoideae</taxon>
        <taxon>Arundineae</taxon>
        <taxon>Arundo</taxon>
    </lineage>
</organism>
<name>A0A0A9G486_ARUDO</name>